<dbReference type="PANTHER" id="PTHR35803">
    <property type="entry name" value="GLUCAN 1,4-ALPHA-GLUCOSIDASE SUSB-RELATED"/>
    <property type="match status" value="1"/>
</dbReference>
<dbReference type="Pfam" id="PF10566">
    <property type="entry name" value="Glyco_hydro_97"/>
    <property type="match status" value="1"/>
</dbReference>
<feature type="domain" description="Glycosyl-hydrolase 97 C-terminal oligomerisation" evidence="6">
    <location>
        <begin position="555"/>
        <end position="650"/>
    </location>
</feature>
<dbReference type="InterPro" id="IPR029483">
    <property type="entry name" value="GH97_C"/>
</dbReference>
<feature type="domain" description="Glycosyl-hydrolase 97 catalytic" evidence="4">
    <location>
        <begin position="322"/>
        <end position="474"/>
    </location>
</feature>
<dbReference type="Gene3D" id="3.20.20.70">
    <property type="entry name" value="Aldolase class I"/>
    <property type="match status" value="1"/>
</dbReference>
<dbReference type="InterPro" id="IPR017853">
    <property type="entry name" value="GH"/>
</dbReference>
<protein>
    <submittedName>
        <fullName evidence="7">Alpha-glucosidase</fullName>
    </submittedName>
</protein>
<evidence type="ECO:0000259" key="5">
    <source>
        <dbReference type="Pfam" id="PF14508"/>
    </source>
</evidence>
<reference evidence="7 8" key="1">
    <citation type="submission" date="2018-06" db="EMBL/GenBank/DDBJ databases">
        <title>Echinicola strongylocentroti sp. nov., isolated from a sea urchin Strongylocentrotus intermedius.</title>
        <authorList>
            <person name="Bae S.S."/>
        </authorList>
    </citation>
    <scope>NUCLEOTIDE SEQUENCE [LARGE SCALE GENOMIC DNA]</scope>
    <source>
        <strain evidence="7 8">MEBiC08714</strain>
    </source>
</reference>
<evidence type="ECO:0000313" key="7">
    <source>
        <dbReference type="EMBL" id="AWW32767.1"/>
    </source>
</evidence>
<dbReference type="Proteomes" id="UP000248688">
    <property type="component" value="Chromosome"/>
</dbReference>
<dbReference type="PANTHER" id="PTHR35803:SF3">
    <property type="entry name" value="ALPHA-GLUCOSIDASE"/>
    <property type="match status" value="1"/>
</dbReference>
<evidence type="ECO:0000313" key="8">
    <source>
        <dbReference type="Proteomes" id="UP000248688"/>
    </source>
</evidence>
<name>A0A2Z4IPN0_9BACT</name>
<dbReference type="InterPro" id="IPR019563">
    <property type="entry name" value="GH97_catalytic"/>
</dbReference>
<feature type="domain" description="Glycosyl-hydrolase 97 N-terminal" evidence="5">
    <location>
        <begin position="36"/>
        <end position="309"/>
    </location>
</feature>
<dbReference type="SUPFAM" id="SSF51445">
    <property type="entry name" value="(Trans)glycosidases"/>
    <property type="match status" value="1"/>
</dbReference>
<dbReference type="InterPro" id="IPR013785">
    <property type="entry name" value="Aldolase_TIM"/>
</dbReference>
<evidence type="ECO:0000259" key="4">
    <source>
        <dbReference type="Pfam" id="PF10566"/>
    </source>
</evidence>
<sequence length="667" mass="76074">MLNVTLQKVILMSLAILVTPFCRGQEIIKETKKELLSPNGDFEFRVYQKELDQGGKQLFYAVKFKEKDIILESKLGVLIKNQLFESALAVPNDTTEYWSQNLDLVGVSSDQHNETWEPLYGERKEVVDQYNELTLHFQKFGDQEGGVEEGHSGTSYDKRQQYEMDLVIRAYDSGIAFSYSFPETKNGLFLHITGEQTSFTFPAETYAYYERWAQGPYERRPLEGWDEESERPLTLSLKNGITVALTEARLVDFARTKFRLSNHQANTLETSLYNTVDVITPYQTPWRVIMAADTPGKLIENNDLILNLNPENKIENTSWIKPGKVFRSDLTTKAAKEAVDFAVSRNLQYVHLDAGWYGPEMKMSSDATTVDPEKDLDLQQVINYGASKDIGIIVYVNQRALAQQLDELLPLYQKWGLKGVKFGFVHIGSDKWTTWLHEAIRKAADHQLMVNVHDEYRPTGFSRTYPNLMTQEGIRGNEEMPDADHNTILPFTRYLAGAGDYTICYFSNRIKTTHAHQLALAAIYYSPLQYLYWYDKPGFYRGEPELAFFDKVKTVWDDTQVLHGEIGKFITVARQSGEDWFIGSITNTASREVAYSLDFLDKDKSYIAHIYIDDPSMDTRTNVRILRYTVNAEDQLRFSLEASGGAAVHLSPASGSGKIEKLPNGSL</sequence>
<organism evidence="7 8">
    <name type="scientific">Echinicola strongylocentroti</name>
    <dbReference type="NCBI Taxonomy" id="1795355"/>
    <lineage>
        <taxon>Bacteria</taxon>
        <taxon>Pseudomonadati</taxon>
        <taxon>Bacteroidota</taxon>
        <taxon>Cytophagia</taxon>
        <taxon>Cytophagales</taxon>
        <taxon>Cyclobacteriaceae</taxon>
        <taxon>Echinicola</taxon>
    </lineage>
</organism>
<dbReference type="InterPro" id="IPR014718">
    <property type="entry name" value="GH-type_carb-bd"/>
</dbReference>
<dbReference type="Gene3D" id="2.70.98.10">
    <property type="match status" value="1"/>
</dbReference>
<dbReference type="InterPro" id="IPR029486">
    <property type="entry name" value="GH97_N"/>
</dbReference>
<dbReference type="OrthoDB" id="57532at2"/>
<evidence type="ECO:0000259" key="6">
    <source>
        <dbReference type="Pfam" id="PF14509"/>
    </source>
</evidence>
<dbReference type="KEGG" id="est:DN752_22940"/>
<dbReference type="Pfam" id="PF14508">
    <property type="entry name" value="GH97_N"/>
    <property type="match status" value="1"/>
</dbReference>
<comment type="cofactor">
    <cofactor evidence="1">
        <name>Ca(2+)</name>
        <dbReference type="ChEBI" id="CHEBI:29108"/>
    </cofactor>
</comment>
<evidence type="ECO:0000256" key="2">
    <source>
        <dbReference type="ARBA" id="ARBA00011245"/>
    </source>
</evidence>
<keyword evidence="8" id="KW-1185">Reference proteome</keyword>
<gene>
    <name evidence="7" type="ORF">DN752_22940</name>
</gene>
<proteinExistence type="predicted"/>
<dbReference type="Pfam" id="PF14509">
    <property type="entry name" value="GH97_C"/>
    <property type="match status" value="1"/>
</dbReference>
<dbReference type="InterPro" id="IPR052720">
    <property type="entry name" value="Glycosyl_hydrolase_97"/>
</dbReference>
<dbReference type="AlphaFoldDB" id="A0A2Z4IPN0"/>
<dbReference type="EMBL" id="CP030041">
    <property type="protein sequence ID" value="AWW32767.1"/>
    <property type="molecule type" value="Genomic_DNA"/>
</dbReference>
<keyword evidence="3" id="KW-0106">Calcium</keyword>
<evidence type="ECO:0000256" key="1">
    <source>
        <dbReference type="ARBA" id="ARBA00001913"/>
    </source>
</evidence>
<evidence type="ECO:0000256" key="3">
    <source>
        <dbReference type="ARBA" id="ARBA00022837"/>
    </source>
</evidence>
<dbReference type="GO" id="GO:0030246">
    <property type="term" value="F:carbohydrate binding"/>
    <property type="evidence" value="ECO:0007669"/>
    <property type="project" value="InterPro"/>
</dbReference>
<accession>A0A2Z4IPN0</accession>
<comment type="subunit">
    <text evidence="2">Monomer.</text>
</comment>